<feature type="compositionally biased region" description="Low complexity" evidence="1">
    <location>
        <begin position="187"/>
        <end position="251"/>
    </location>
</feature>
<reference evidence="2 3" key="1">
    <citation type="submission" date="2018-04" db="EMBL/GenBank/DDBJ databases">
        <authorList>
            <person name="Vogel A."/>
        </authorList>
    </citation>
    <scope>NUCLEOTIDE SEQUENCE [LARGE SCALE GENOMIC DNA]</scope>
</reference>
<keyword evidence="3" id="KW-1185">Reference proteome</keyword>
<evidence type="ECO:0000313" key="3">
    <source>
        <dbReference type="Proteomes" id="UP000595140"/>
    </source>
</evidence>
<feature type="region of interest" description="Disordered" evidence="1">
    <location>
        <begin position="92"/>
        <end position="156"/>
    </location>
</feature>
<proteinExistence type="predicted"/>
<dbReference type="OrthoDB" id="1748682at2759"/>
<dbReference type="PANTHER" id="PTHR34222">
    <property type="entry name" value="GAG_PRE-INTEGRS DOMAIN-CONTAINING PROTEIN"/>
    <property type="match status" value="1"/>
</dbReference>
<gene>
    <name evidence="2" type="ORF">CCAM_LOCUS18063</name>
</gene>
<sequence length="431" mass="47266">MGLDNEGYGSLRSNILATEPLAALNRVYSTIIQQEGVLKVTQEEEKNPVGFAVTNKRDRDIIKDTRCKHCGMTGHEIAGCFQLIGYPEWWGDRPRGQGSGRGGNRTGPPRGGSVAGRGAVGRGIGDRRHRAGSGGAPGGPTVLTAKTNPSGGEREQLTPQQWEALAGMLKEKEIPIENKFSDDDEPSSVPNPSPVSTIPPNVASETSLESPSETPPETETQLPSTGGPTGAGPNPTEPGNPTGAGAPNPLRRSSRDRHPPSRLQDFVVHTIQHPSAVSSSPTPPSGELNEARKMAMEWEASGNLTSLDDLNISKLIIDRYCQESLFVEAEAMAEAWTREKRCWVRGIWLILACHYQEQGKMVRGLECMQRFLCLTPSLKLWEEDDEVFKMFLFMVEYSRGMNAAGYFMNRKYDLFGLNESLCHRAYDQQNI</sequence>
<evidence type="ECO:0000313" key="2">
    <source>
        <dbReference type="EMBL" id="VFQ76287.1"/>
    </source>
</evidence>
<accession>A0A484LIY8</accession>
<protein>
    <submittedName>
        <fullName evidence="2">Uncharacterized protein</fullName>
    </submittedName>
</protein>
<dbReference type="AlphaFoldDB" id="A0A484LIY8"/>
<dbReference type="EMBL" id="OOIL02001523">
    <property type="protein sequence ID" value="VFQ76287.1"/>
    <property type="molecule type" value="Genomic_DNA"/>
</dbReference>
<feature type="compositionally biased region" description="Gly residues" evidence="1">
    <location>
        <begin position="97"/>
        <end position="123"/>
    </location>
</feature>
<name>A0A484LIY8_9ASTE</name>
<organism evidence="2 3">
    <name type="scientific">Cuscuta campestris</name>
    <dbReference type="NCBI Taxonomy" id="132261"/>
    <lineage>
        <taxon>Eukaryota</taxon>
        <taxon>Viridiplantae</taxon>
        <taxon>Streptophyta</taxon>
        <taxon>Embryophyta</taxon>
        <taxon>Tracheophyta</taxon>
        <taxon>Spermatophyta</taxon>
        <taxon>Magnoliopsida</taxon>
        <taxon>eudicotyledons</taxon>
        <taxon>Gunneridae</taxon>
        <taxon>Pentapetalae</taxon>
        <taxon>asterids</taxon>
        <taxon>lamiids</taxon>
        <taxon>Solanales</taxon>
        <taxon>Convolvulaceae</taxon>
        <taxon>Cuscuteae</taxon>
        <taxon>Cuscuta</taxon>
        <taxon>Cuscuta subgen. Grammica</taxon>
        <taxon>Cuscuta sect. Cleistogrammica</taxon>
    </lineage>
</organism>
<feature type="region of interest" description="Disordered" evidence="1">
    <location>
        <begin position="179"/>
        <end position="260"/>
    </location>
</feature>
<dbReference type="Proteomes" id="UP000595140">
    <property type="component" value="Unassembled WGS sequence"/>
</dbReference>
<evidence type="ECO:0000256" key="1">
    <source>
        <dbReference type="SAM" id="MobiDB-lite"/>
    </source>
</evidence>
<dbReference type="PANTHER" id="PTHR34222:SF28">
    <property type="entry name" value="CCHC-TYPE DOMAIN-CONTAINING PROTEIN"/>
    <property type="match status" value="1"/>
</dbReference>